<feature type="coiled-coil region" evidence="1">
    <location>
        <begin position="240"/>
        <end position="275"/>
    </location>
</feature>
<keyword evidence="1" id="KW-0175">Coiled coil</keyword>
<comment type="caution">
    <text evidence="3">The sequence shown here is derived from an EMBL/GenBank/DDBJ whole genome shotgun (WGS) entry which is preliminary data.</text>
</comment>
<accession>A0A9P1J5M8</accession>
<evidence type="ECO:0000313" key="3">
    <source>
        <dbReference type="EMBL" id="CAI5455399.1"/>
    </source>
</evidence>
<protein>
    <submittedName>
        <fullName evidence="3">Uncharacterized protein</fullName>
    </submittedName>
</protein>
<feature type="compositionally biased region" description="Polar residues" evidence="2">
    <location>
        <begin position="1"/>
        <end position="16"/>
    </location>
</feature>
<evidence type="ECO:0000256" key="1">
    <source>
        <dbReference type="SAM" id="Coils"/>
    </source>
</evidence>
<keyword evidence="4" id="KW-1185">Reference proteome</keyword>
<proteinExistence type="predicted"/>
<evidence type="ECO:0000313" key="4">
    <source>
        <dbReference type="Proteomes" id="UP001152747"/>
    </source>
</evidence>
<dbReference type="AlphaFoldDB" id="A0A9P1J5M8"/>
<evidence type="ECO:0000256" key="2">
    <source>
        <dbReference type="SAM" id="MobiDB-lite"/>
    </source>
</evidence>
<reference evidence="3" key="1">
    <citation type="submission" date="2022-11" db="EMBL/GenBank/DDBJ databases">
        <authorList>
            <person name="Kikuchi T."/>
        </authorList>
    </citation>
    <scope>NUCLEOTIDE SEQUENCE</scope>
    <source>
        <strain evidence="3">PS1010</strain>
    </source>
</reference>
<feature type="region of interest" description="Disordered" evidence="2">
    <location>
        <begin position="1"/>
        <end position="23"/>
    </location>
</feature>
<dbReference type="EMBL" id="CANHGI010000006">
    <property type="protein sequence ID" value="CAI5455399.1"/>
    <property type="molecule type" value="Genomic_DNA"/>
</dbReference>
<gene>
    <name evidence="3" type="ORF">CAMP_LOCUS18036</name>
</gene>
<organism evidence="3 4">
    <name type="scientific">Caenorhabditis angaria</name>
    <dbReference type="NCBI Taxonomy" id="860376"/>
    <lineage>
        <taxon>Eukaryota</taxon>
        <taxon>Metazoa</taxon>
        <taxon>Ecdysozoa</taxon>
        <taxon>Nematoda</taxon>
        <taxon>Chromadorea</taxon>
        <taxon>Rhabditida</taxon>
        <taxon>Rhabditina</taxon>
        <taxon>Rhabditomorpha</taxon>
        <taxon>Rhabditoidea</taxon>
        <taxon>Rhabditidae</taxon>
        <taxon>Peloderinae</taxon>
        <taxon>Caenorhabditis</taxon>
    </lineage>
</organism>
<feature type="coiled-coil region" evidence="1">
    <location>
        <begin position="61"/>
        <end position="95"/>
    </location>
</feature>
<sequence>MESTSSKDPMESSSTKPNKKSMSAIVVRRVMRPVDKFLENEKQEKFRDALIKKVRNIRESNKSMMEDINTLNCKLEELKMQVDSKNDQKAFVNREEIILVVQSMPEFQNRNEKAAITKEDIITWIEESKQTFSAEIVDIKIELIDAVKQEFSVRQVDEFMVAANQQFVDLNKYNQEMRMIILHGSTSTETLERYSNAVQKLEAAEKRIDVPSCIQKFNEFEQVILPRLNNVREEIVEAIRRSQNEQFETFERKMKEIQENALDEEKRRTEEHTKQFDEAFGDHAVIKIEVLDVSKRLTNIRNSLNERMIEKVSKSEFKQWQIDLETRLMETIEKQLTLNHLSQMANINAYFKQQGAENKKYVSSLFDSLQKHIMKIEKEQHNFPKWTDMHEQITKSFVSLLTSMRNPNVPAPPSLPPLSDLPG</sequence>
<dbReference type="Proteomes" id="UP001152747">
    <property type="component" value="Unassembled WGS sequence"/>
</dbReference>
<name>A0A9P1J5M8_9PELO</name>